<reference evidence="13" key="1">
    <citation type="submission" date="2025-08" db="UniProtKB">
        <authorList>
            <consortium name="Ensembl"/>
        </authorList>
    </citation>
    <scope>IDENTIFICATION</scope>
</reference>
<organism evidence="13 14">
    <name type="scientific">Salmo trutta</name>
    <name type="common">Brown trout</name>
    <dbReference type="NCBI Taxonomy" id="8032"/>
    <lineage>
        <taxon>Eukaryota</taxon>
        <taxon>Metazoa</taxon>
        <taxon>Chordata</taxon>
        <taxon>Craniata</taxon>
        <taxon>Vertebrata</taxon>
        <taxon>Euteleostomi</taxon>
        <taxon>Actinopterygii</taxon>
        <taxon>Neopterygii</taxon>
        <taxon>Teleostei</taxon>
        <taxon>Protacanthopterygii</taxon>
        <taxon>Salmoniformes</taxon>
        <taxon>Salmonidae</taxon>
        <taxon>Salmoninae</taxon>
        <taxon>Salmo</taxon>
    </lineage>
</organism>
<dbReference type="SUPFAM" id="SSF52540">
    <property type="entry name" value="P-loop containing nucleoside triphosphate hydrolases"/>
    <property type="match status" value="1"/>
</dbReference>
<dbReference type="PANTHER" id="PTHR47961:SF12">
    <property type="entry name" value="HELICASE POLQ-LIKE"/>
    <property type="match status" value="1"/>
</dbReference>
<dbReference type="GeneTree" id="ENSGT00940000157350"/>
<dbReference type="PANTHER" id="PTHR47961">
    <property type="entry name" value="DNA POLYMERASE THETA, PUTATIVE (AFU_ORTHOLOGUE AFUA_1G05260)-RELATED"/>
    <property type="match status" value="1"/>
</dbReference>
<dbReference type="GO" id="GO:0005524">
    <property type="term" value="F:ATP binding"/>
    <property type="evidence" value="ECO:0007669"/>
    <property type="project" value="UniProtKB-KW"/>
</dbReference>
<dbReference type="InterPro" id="IPR027417">
    <property type="entry name" value="P-loop_NTPase"/>
</dbReference>
<feature type="transmembrane region" description="Helical" evidence="10">
    <location>
        <begin position="7"/>
        <end position="30"/>
    </location>
</feature>
<dbReference type="Gene3D" id="1.10.3380.30">
    <property type="match status" value="1"/>
</dbReference>
<keyword evidence="10" id="KW-0812">Transmembrane</keyword>
<dbReference type="AlphaFoldDB" id="A0A674A3K6"/>
<evidence type="ECO:0000256" key="3">
    <source>
        <dbReference type="ARBA" id="ARBA00022763"/>
    </source>
</evidence>
<dbReference type="GO" id="GO:0003676">
    <property type="term" value="F:nucleic acid binding"/>
    <property type="evidence" value="ECO:0007669"/>
    <property type="project" value="InterPro"/>
</dbReference>
<accession>A0A674A3K6</accession>
<dbReference type="GO" id="GO:0016787">
    <property type="term" value="F:hydrolase activity"/>
    <property type="evidence" value="ECO:0007669"/>
    <property type="project" value="UniProtKB-KW"/>
</dbReference>
<proteinExistence type="predicted"/>
<dbReference type="InterPro" id="IPR011545">
    <property type="entry name" value="DEAD/DEAH_box_helicase_dom"/>
</dbReference>
<keyword evidence="2" id="KW-0547">Nucleotide-binding</keyword>
<reference evidence="13" key="2">
    <citation type="submission" date="2025-09" db="UniProtKB">
        <authorList>
            <consortium name="Ensembl"/>
        </authorList>
    </citation>
    <scope>IDENTIFICATION</scope>
</reference>
<dbReference type="Pfam" id="PF00271">
    <property type="entry name" value="Helicase_C"/>
    <property type="match status" value="1"/>
</dbReference>
<comment type="catalytic activity">
    <reaction evidence="9">
        <text>ATP + H2O = ADP + phosphate + H(+)</text>
        <dbReference type="Rhea" id="RHEA:13065"/>
        <dbReference type="ChEBI" id="CHEBI:15377"/>
        <dbReference type="ChEBI" id="CHEBI:15378"/>
        <dbReference type="ChEBI" id="CHEBI:30616"/>
        <dbReference type="ChEBI" id="CHEBI:43474"/>
        <dbReference type="ChEBI" id="CHEBI:456216"/>
        <dbReference type="EC" id="5.6.2.4"/>
    </reaction>
</comment>
<evidence type="ECO:0000256" key="10">
    <source>
        <dbReference type="SAM" id="Phobius"/>
    </source>
</evidence>
<dbReference type="CDD" id="cd18026">
    <property type="entry name" value="DEXHc_POLQ-like"/>
    <property type="match status" value="1"/>
</dbReference>
<evidence type="ECO:0000259" key="11">
    <source>
        <dbReference type="PROSITE" id="PS51192"/>
    </source>
</evidence>
<dbReference type="InterPro" id="IPR014001">
    <property type="entry name" value="Helicase_ATP-bd"/>
</dbReference>
<protein>
    <submittedName>
        <fullName evidence="13">Helicase, POLQ like</fullName>
    </submittedName>
</protein>
<evidence type="ECO:0000313" key="14">
    <source>
        <dbReference type="Proteomes" id="UP000472277"/>
    </source>
</evidence>
<evidence type="ECO:0000256" key="6">
    <source>
        <dbReference type="ARBA" id="ARBA00022840"/>
    </source>
</evidence>
<dbReference type="Pfam" id="PF20470">
    <property type="entry name" value="HTH_61"/>
    <property type="match status" value="1"/>
</dbReference>
<sequence>MQSSVRWVANITTVQYTVCGLIIYCLVVRYTCINSFKIFLQYCSDTEDLFGDYDSIVGDSSFLAKLDREEQNMRCHDIDHANSYQCPVVLQHESPDFTSLKSSTYNYLKKITRPESISTEDGNERHNAGVVPKARKSMSDHLKRAMLVNAAAPSSVSRTAMQKEAVVTEEISVAMQAMESVSMEKMDLRPFFGLPTKVKALICNLKGIKDLYEWQKNCLNLDSVQQRRNLIYSLPTSGGKTLVVEILILKELLRIIIQHFSIQGLASFDLELDFMVEEYAGSKGRFPPVKRSGKRSLYIATVEKAHSLINSLIEANRLDNVGLVVVDELHMLGDGSRGAIIEMTLAKMLYVNKSTQIIGMSATLGNVQDLQRFLSADNYTNDFRPVELKEYVKLKDSIYEVDPKEEECFRFSRLLNFKYSSAIQKIDQDHIVALVTEVIPSQSCLVFCPTKTNCENMAEMICKYMKKDFIQCKQAEKAVLLGELRSSGNGSLCPVLKKTGQAIRHYHHSGLTSEERKLVEEAYSAGVLCLLICTSTLAAGINLPARRVILRSPYMAVDFLKRSQYKQMVWRAGRAGIDTHGESILILQDKDKVMVKKLVSVPMEICKSNLMHDNGMGVLSLILSVIGLNITNSLEQVMDLMDGTLLSVQKKQVCLERSLWEVTQECVELLKEKGLVTVSTEPQDRTLQVTKLGRATYKGSVDLTYSGVLYRDLSKGLESLMLDSFLHLVYLVTPYDMFTMVSAAEQKMCAAVGVPESFVARKAAGQNVKVRIFNILNTVIIIGRAKQLYKTGYKTLAHLANADPNVLMKTLACFLKRFSNQIVASAKMLLNEKADALQEEVDDLLMMPLDLPSL</sequence>
<dbReference type="CDD" id="cd18795">
    <property type="entry name" value="SF2_C_Ski2"/>
    <property type="match status" value="1"/>
</dbReference>
<evidence type="ECO:0000256" key="9">
    <source>
        <dbReference type="ARBA" id="ARBA00048988"/>
    </source>
</evidence>
<dbReference type="GO" id="GO:0043138">
    <property type="term" value="F:3'-5' DNA helicase activity"/>
    <property type="evidence" value="ECO:0007669"/>
    <property type="project" value="UniProtKB-EC"/>
</dbReference>
<dbReference type="FunFam" id="3.40.50.300:FF:000813">
    <property type="entry name" value="helicase POLQ-like isoform X1"/>
    <property type="match status" value="1"/>
</dbReference>
<keyword evidence="8" id="KW-0539">Nucleus</keyword>
<evidence type="ECO:0000256" key="1">
    <source>
        <dbReference type="ARBA" id="ARBA00004123"/>
    </source>
</evidence>
<evidence type="ECO:0000256" key="8">
    <source>
        <dbReference type="ARBA" id="ARBA00023242"/>
    </source>
</evidence>
<keyword evidence="10" id="KW-0472">Membrane</keyword>
<dbReference type="InParanoid" id="A0A674A3K6"/>
<keyword evidence="7" id="KW-0234">DNA repair</keyword>
<evidence type="ECO:0000256" key="7">
    <source>
        <dbReference type="ARBA" id="ARBA00023204"/>
    </source>
</evidence>
<comment type="subcellular location">
    <subcellularLocation>
        <location evidence="1">Nucleus</location>
    </subcellularLocation>
</comment>
<dbReference type="PROSITE" id="PS51192">
    <property type="entry name" value="HELICASE_ATP_BIND_1"/>
    <property type="match status" value="1"/>
</dbReference>
<dbReference type="Ensembl" id="ENSSTUT00000056239.1">
    <property type="protein sequence ID" value="ENSSTUP00000053793.1"/>
    <property type="gene ID" value="ENSSTUG00000022736.1"/>
</dbReference>
<evidence type="ECO:0000256" key="5">
    <source>
        <dbReference type="ARBA" id="ARBA00022806"/>
    </source>
</evidence>
<dbReference type="OMA" id="YCRDFRP"/>
<dbReference type="InterPro" id="IPR046931">
    <property type="entry name" value="HTH_61"/>
</dbReference>
<evidence type="ECO:0000256" key="2">
    <source>
        <dbReference type="ARBA" id="ARBA00022741"/>
    </source>
</evidence>
<keyword evidence="4" id="KW-0378">Hydrolase</keyword>
<name>A0A674A3K6_SALTR</name>
<evidence type="ECO:0000256" key="4">
    <source>
        <dbReference type="ARBA" id="ARBA00022801"/>
    </source>
</evidence>
<dbReference type="SMART" id="SM00490">
    <property type="entry name" value="HELICc"/>
    <property type="match status" value="1"/>
</dbReference>
<dbReference type="InterPro" id="IPR050474">
    <property type="entry name" value="Hel308_SKI2-like"/>
</dbReference>
<dbReference type="SUPFAM" id="SSF46785">
    <property type="entry name" value="Winged helix' DNA-binding domain"/>
    <property type="match status" value="1"/>
</dbReference>
<dbReference type="GO" id="GO:0006281">
    <property type="term" value="P:DNA repair"/>
    <property type="evidence" value="ECO:0007669"/>
    <property type="project" value="UniProtKB-KW"/>
</dbReference>
<dbReference type="FunFam" id="1.10.150.20:FF:000058">
    <property type="entry name" value="Helicase, POLQ like"/>
    <property type="match status" value="1"/>
</dbReference>
<feature type="domain" description="Helicase ATP-binding" evidence="11">
    <location>
        <begin position="221"/>
        <end position="382"/>
    </location>
</feature>
<evidence type="ECO:0000259" key="12">
    <source>
        <dbReference type="PROSITE" id="PS51194"/>
    </source>
</evidence>
<evidence type="ECO:0000313" key="13">
    <source>
        <dbReference type="Ensembl" id="ENSSTUP00000053793.1"/>
    </source>
</evidence>
<dbReference type="SMART" id="SM00487">
    <property type="entry name" value="DEXDc"/>
    <property type="match status" value="1"/>
</dbReference>
<keyword evidence="6" id="KW-0067">ATP-binding</keyword>
<gene>
    <name evidence="13" type="primary">HELQ</name>
    <name evidence="13" type="synonym">LOC115149246</name>
</gene>
<dbReference type="InterPro" id="IPR036390">
    <property type="entry name" value="WH_DNA-bd_sf"/>
</dbReference>
<dbReference type="GO" id="GO:0005634">
    <property type="term" value="C:nucleus"/>
    <property type="evidence" value="ECO:0007669"/>
    <property type="project" value="UniProtKB-SubCell"/>
</dbReference>
<feature type="domain" description="Helicase C-terminal" evidence="12">
    <location>
        <begin position="430"/>
        <end position="622"/>
    </location>
</feature>
<dbReference type="PROSITE" id="PS51194">
    <property type="entry name" value="HELICASE_CTER"/>
    <property type="match status" value="1"/>
</dbReference>
<dbReference type="Pfam" id="PF00270">
    <property type="entry name" value="DEAD"/>
    <property type="match status" value="1"/>
</dbReference>
<keyword evidence="10" id="KW-1133">Transmembrane helix</keyword>
<dbReference type="Proteomes" id="UP000472277">
    <property type="component" value="Chromosome 15"/>
</dbReference>
<keyword evidence="3" id="KW-0227">DNA damage</keyword>
<dbReference type="FunFam" id="3.40.50.300:FF:001293">
    <property type="entry name" value="helicase POLQ-like isoform X5"/>
    <property type="match status" value="1"/>
</dbReference>
<dbReference type="Gene3D" id="3.40.50.300">
    <property type="entry name" value="P-loop containing nucleotide triphosphate hydrolases"/>
    <property type="match status" value="2"/>
</dbReference>
<keyword evidence="5" id="KW-0347">Helicase</keyword>
<keyword evidence="14" id="KW-1185">Reference proteome</keyword>
<dbReference type="InterPro" id="IPR001650">
    <property type="entry name" value="Helicase_C-like"/>
</dbReference>